<comment type="caution">
    <text evidence="1">The sequence shown here is derived from an EMBL/GenBank/DDBJ whole genome shotgun (WGS) entry which is preliminary data.</text>
</comment>
<evidence type="ECO:0000313" key="2">
    <source>
        <dbReference type="Proteomes" id="UP000179642"/>
    </source>
</evidence>
<keyword evidence="2" id="KW-1185">Reference proteome</keyword>
<evidence type="ECO:0000313" key="1">
    <source>
        <dbReference type="EMBL" id="OIK08252.1"/>
    </source>
</evidence>
<name>A0A1S2QQ22_9ACTN</name>
<sequence length="94" mass="10182">MLPPCYHANVTSAKRQPQVRLEEAVLEAGKAAAAARRLDFNKYVERLIIEDTTGARAAGMAATRRLIDEHGVSLDDVEQHLDAPYGQQQPGAAA</sequence>
<dbReference type="Proteomes" id="UP000179642">
    <property type="component" value="Unassembled WGS sequence"/>
</dbReference>
<reference evidence="1 2" key="1">
    <citation type="submission" date="2016-10" db="EMBL/GenBank/DDBJ databases">
        <title>Genome sequence of Streptomyces sp. MUSC 1.</title>
        <authorList>
            <person name="Lee L.-H."/>
            <person name="Ser H.-L."/>
            <person name="Law J.W.-F."/>
        </authorList>
    </citation>
    <scope>NUCLEOTIDE SEQUENCE [LARGE SCALE GENOMIC DNA]</scope>
    <source>
        <strain evidence="1 2">MUSC 1</strain>
    </source>
</reference>
<proteinExistence type="predicted"/>
<protein>
    <submittedName>
        <fullName evidence="1">Uncharacterized protein</fullName>
    </submittedName>
</protein>
<organism evidence="1 2">
    <name type="scientific">Streptomyces monashensis</name>
    <dbReference type="NCBI Taxonomy" id="1678012"/>
    <lineage>
        <taxon>Bacteria</taxon>
        <taxon>Bacillati</taxon>
        <taxon>Actinomycetota</taxon>
        <taxon>Actinomycetes</taxon>
        <taxon>Kitasatosporales</taxon>
        <taxon>Streptomycetaceae</taxon>
        <taxon>Streptomyces</taxon>
    </lineage>
</organism>
<accession>A0A1S2QQ22</accession>
<dbReference type="AlphaFoldDB" id="A0A1S2QQ22"/>
<gene>
    <name evidence="1" type="ORF">BIV23_00255</name>
</gene>
<dbReference type="EMBL" id="MLYO01000004">
    <property type="protein sequence ID" value="OIK08252.1"/>
    <property type="molecule type" value="Genomic_DNA"/>
</dbReference>